<evidence type="ECO:0000256" key="6">
    <source>
        <dbReference type="SAM" id="Phobius"/>
    </source>
</evidence>
<reference evidence="7" key="1">
    <citation type="journal article" date="2023" name="IScience">
        <title>Live-bearing cockroach genome reveals convergent evolutionary mechanisms linked to viviparity in insects and beyond.</title>
        <authorList>
            <person name="Fouks B."/>
            <person name="Harrison M.C."/>
            <person name="Mikhailova A.A."/>
            <person name="Marchal E."/>
            <person name="English S."/>
            <person name="Carruthers M."/>
            <person name="Jennings E.C."/>
            <person name="Chiamaka E.L."/>
            <person name="Frigard R.A."/>
            <person name="Pippel M."/>
            <person name="Attardo G.M."/>
            <person name="Benoit J.B."/>
            <person name="Bornberg-Bauer E."/>
            <person name="Tobe S.S."/>
        </authorList>
    </citation>
    <scope>NUCLEOTIDE SEQUENCE</scope>
    <source>
        <strain evidence="7">Stay&amp;Tobe</strain>
    </source>
</reference>
<dbReference type="GO" id="GO:0016020">
    <property type="term" value="C:membrane"/>
    <property type="evidence" value="ECO:0007669"/>
    <property type="project" value="UniProtKB-SubCell"/>
</dbReference>
<keyword evidence="3 6" id="KW-1133">Transmembrane helix</keyword>
<evidence type="ECO:0000256" key="5">
    <source>
        <dbReference type="SAM" id="MobiDB-lite"/>
    </source>
</evidence>
<evidence type="ECO:0000256" key="3">
    <source>
        <dbReference type="ARBA" id="ARBA00022989"/>
    </source>
</evidence>
<evidence type="ECO:0000313" key="7">
    <source>
        <dbReference type="EMBL" id="KAJ9588506.1"/>
    </source>
</evidence>
<feature type="transmembrane region" description="Helical" evidence="6">
    <location>
        <begin position="253"/>
        <end position="274"/>
    </location>
</feature>
<evidence type="ECO:0000256" key="4">
    <source>
        <dbReference type="ARBA" id="ARBA00023136"/>
    </source>
</evidence>
<dbReference type="EMBL" id="JASPKZ010005676">
    <property type="protein sequence ID" value="KAJ9588506.1"/>
    <property type="molecule type" value="Genomic_DNA"/>
</dbReference>
<dbReference type="Gene3D" id="1.20.1250.20">
    <property type="entry name" value="MFS general substrate transporter like domains"/>
    <property type="match status" value="1"/>
</dbReference>
<feature type="transmembrane region" description="Helical" evidence="6">
    <location>
        <begin position="199"/>
        <end position="217"/>
    </location>
</feature>
<gene>
    <name evidence="7" type="ORF">L9F63_018118</name>
</gene>
<dbReference type="SUPFAM" id="SSF103473">
    <property type="entry name" value="MFS general substrate transporter"/>
    <property type="match status" value="1"/>
</dbReference>
<dbReference type="GO" id="GO:0022857">
    <property type="term" value="F:transmembrane transporter activity"/>
    <property type="evidence" value="ECO:0007669"/>
    <property type="project" value="InterPro"/>
</dbReference>
<proteinExistence type="predicted"/>
<accession>A0AAD8EFT6</accession>
<dbReference type="Pfam" id="PF00083">
    <property type="entry name" value="Sugar_tr"/>
    <property type="match status" value="1"/>
</dbReference>
<protein>
    <submittedName>
        <fullName evidence="7">Uncharacterized protein</fullName>
    </submittedName>
</protein>
<dbReference type="Proteomes" id="UP001233999">
    <property type="component" value="Unassembled WGS sequence"/>
</dbReference>
<feature type="transmembrane region" description="Helical" evidence="6">
    <location>
        <begin position="229"/>
        <end position="247"/>
    </location>
</feature>
<organism evidence="7 8">
    <name type="scientific">Diploptera punctata</name>
    <name type="common">Pacific beetle cockroach</name>
    <dbReference type="NCBI Taxonomy" id="6984"/>
    <lineage>
        <taxon>Eukaryota</taxon>
        <taxon>Metazoa</taxon>
        <taxon>Ecdysozoa</taxon>
        <taxon>Arthropoda</taxon>
        <taxon>Hexapoda</taxon>
        <taxon>Insecta</taxon>
        <taxon>Pterygota</taxon>
        <taxon>Neoptera</taxon>
        <taxon>Polyneoptera</taxon>
        <taxon>Dictyoptera</taxon>
        <taxon>Blattodea</taxon>
        <taxon>Blaberoidea</taxon>
        <taxon>Blaberidae</taxon>
        <taxon>Diplopterinae</taxon>
        <taxon>Diploptera</taxon>
    </lineage>
</organism>
<feature type="transmembrane region" description="Helical" evidence="6">
    <location>
        <begin position="170"/>
        <end position="187"/>
    </location>
</feature>
<keyword evidence="8" id="KW-1185">Reference proteome</keyword>
<comment type="subcellular location">
    <subcellularLocation>
        <location evidence="1">Membrane</location>
        <topology evidence="1">Multi-pass membrane protein</topology>
    </subcellularLocation>
</comment>
<evidence type="ECO:0000256" key="1">
    <source>
        <dbReference type="ARBA" id="ARBA00004141"/>
    </source>
</evidence>
<feature type="transmembrane region" description="Helical" evidence="6">
    <location>
        <begin position="286"/>
        <end position="307"/>
    </location>
</feature>
<reference evidence="7" key="2">
    <citation type="submission" date="2023-05" db="EMBL/GenBank/DDBJ databases">
        <authorList>
            <person name="Fouks B."/>
        </authorList>
    </citation>
    <scope>NUCLEOTIDE SEQUENCE</scope>
    <source>
        <strain evidence="7">Stay&amp;Tobe</strain>
        <tissue evidence="7">Testes</tissue>
    </source>
</reference>
<keyword evidence="4 6" id="KW-0472">Membrane</keyword>
<dbReference type="AlphaFoldDB" id="A0AAD8EFT6"/>
<feature type="non-terminal residue" evidence="7">
    <location>
        <position position="1"/>
    </location>
</feature>
<keyword evidence="2 6" id="KW-0812">Transmembrane</keyword>
<feature type="transmembrane region" description="Helical" evidence="6">
    <location>
        <begin position="313"/>
        <end position="336"/>
    </location>
</feature>
<dbReference type="InterPro" id="IPR005828">
    <property type="entry name" value="MFS_sugar_transport-like"/>
</dbReference>
<evidence type="ECO:0000256" key="2">
    <source>
        <dbReference type="ARBA" id="ARBA00022692"/>
    </source>
</evidence>
<evidence type="ECO:0000313" key="8">
    <source>
        <dbReference type="Proteomes" id="UP001233999"/>
    </source>
</evidence>
<dbReference type="InterPro" id="IPR036259">
    <property type="entry name" value="MFS_trans_sf"/>
</dbReference>
<name>A0AAD8EFT6_DIPPU</name>
<dbReference type="PANTHER" id="PTHR24064">
    <property type="entry name" value="SOLUTE CARRIER FAMILY 22 MEMBER"/>
    <property type="match status" value="1"/>
</dbReference>
<comment type="caution">
    <text evidence="7">The sequence shown here is derived from an EMBL/GenBank/DDBJ whole genome shotgun (WGS) entry which is preliminary data.</text>
</comment>
<feature type="region of interest" description="Disordered" evidence="5">
    <location>
        <begin position="120"/>
        <end position="139"/>
    </location>
</feature>
<sequence length="367" mass="41238">GLKKESCEIYNWDYNQLAEMTYQEALYYTSVHNKPNISDCHKWNYIGNGVVSEWDLVCSRKPLKSTVQMAVSLGKFLGALIAGLVADRFLPESPRWLLSQGRREAWKIVNSFQSEHQTKHSIVDPLNPKTETEEENKNEKAVDGRWYRPMLPVIHKLSTLFGHTELRRRLLICYYATCVSSMSYYVLNLNADNFTADRYIYVATAGAVEVLSYIMPLPLLRWTGRRQTLALLYFMSSAALLSILTVPEGKTTTIWIVAMFGRLCVGAVYSLIVIQTSELFPTTNRNTAVSTSSTLAHVGSLAAPFIVDLLGAKAWYIPSTICGCSVLVAGFLVLLLPETKNNELCNTVEEILQTERVSFRNCCSCPS</sequence>